<dbReference type="Proteomes" id="UP000002009">
    <property type="component" value="Chromosome 11"/>
</dbReference>
<dbReference type="PROSITE" id="PS50030">
    <property type="entry name" value="UBA"/>
    <property type="match status" value="2"/>
</dbReference>
<gene>
    <name evidence="3" type="ORF">MICPUN_62655</name>
</gene>
<dbReference type="Pfam" id="PF22562">
    <property type="entry name" value="UBA_7"/>
    <property type="match status" value="2"/>
</dbReference>
<dbReference type="Gene3D" id="3.10.20.90">
    <property type="entry name" value="Phosphatidylinositol 3-kinase Catalytic Subunit, Chain A, domain 1"/>
    <property type="match status" value="1"/>
</dbReference>
<accession>C1EEK4</accession>
<dbReference type="eggNOG" id="ENOG502QQQ6">
    <property type="taxonomic scope" value="Eukaryota"/>
</dbReference>
<dbReference type="CDD" id="cd17039">
    <property type="entry name" value="Ubl_ubiquitin_like"/>
    <property type="match status" value="1"/>
</dbReference>
<dbReference type="GO" id="GO:0031593">
    <property type="term" value="F:polyubiquitin modification-dependent protein binding"/>
    <property type="evidence" value="ECO:0007669"/>
    <property type="project" value="UniProtKB-ARBA"/>
</dbReference>
<dbReference type="InterPro" id="IPR009060">
    <property type="entry name" value="UBA-like_sf"/>
</dbReference>
<dbReference type="EMBL" id="CP001330">
    <property type="protein sequence ID" value="ACO66249.1"/>
    <property type="molecule type" value="Genomic_DNA"/>
</dbReference>
<dbReference type="OrthoDB" id="336240at2759"/>
<dbReference type="Pfam" id="PF00240">
    <property type="entry name" value="ubiquitin"/>
    <property type="match status" value="1"/>
</dbReference>
<dbReference type="CDD" id="cd14304">
    <property type="entry name" value="UBA2_KPC2"/>
    <property type="match status" value="1"/>
</dbReference>
<reference evidence="3 4" key="1">
    <citation type="journal article" date="2009" name="Science">
        <title>Green evolution and dynamic adaptations revealed by genomes of the marine picoeukaryotes Micromonas.</title>
        <authorList>
            <person name="Worden A.Z."/>
            <person name="Lee J.H."/>
            <person name="Mock T."/>
            <person name="Rouze P."/>
            <person name="Simmons M.P."/>
            <person name="Aerts A.L."/>
            <person name="Allen A.E."/>
            <person name="Cuvelier M.L."/>
            <person name="Derelle E."/>
            <person name="Everett M.V."/>
            <person name="Foulon E."/>
            <person name="Grimwood J."/>
            <person name="Gundlach H."/>
            <person name="Henrissat B."/>
            <person name="Napoli C."/>
            <person name="McDonald S.M."/>
            <person name="Parker M.S."/>
            <person name="Rombauts S."/>
            <person name="Salamov A."/>
            <person name="Von Dassow P."/>
            <person name="Badger J.H."/>
            <person name="Coutinho P.M."/>
            <person name="Demir E."/>
            <person name="Dubchak I."/>
            <person name="Gentemann C."/>
            <person name="Eikrem W."/>
            <person name="Gready J.E."/>
            <person name="John U."/>
            <person name="Lanier W."/>
            <person name="Lindquist E.A."/>
            <person name="Lucas S."/>
            <person name="Mayer K.F."/>
            <person name="Moreau H."/>
            <person name="Not F."/>
            <person name="Otillar R."/>
            <person name="Panaud O."/>
            <person name="Pangilinan J."/>
            <person name="Paulsen I."/>
            <person name="Piegu B."/>
            <person name="Poliakov A."/>
            <person name="Robbens S."/>
            <person name="Schmutz J."/>
            <person name="Toulza E."/>
            <person name="Wyss T."/>
            <person name="Zelensky A."/>
            <person name="Zhou K."/>
            <person name="Armbrust E.V."/>
            <person name="Bhattacharya D."/>
            <person name="Goodenough U.W."/>
            <person name="Van de Peer Y."/>
            <person name="Grigoriev I.V."/>
        </authorList>
    </citation>
    <scope>NUCLEOTIDE SEQUENCE [LARGE SCALE GENOMIC DNA]</scope>
    <source>
        <strain evidence="4">RCC299 / NOUM17</strain>
    </source>
</reference>
<dbReference type="SUPFAM" id="SSF46934">
    <property type="entry name" value="UBA-like"/>
    <property type="match status" value="2"/>
</dbReference>
<dbReference type="SMART" id="SM00165">
    <property type="entry name" value="UBA"/>
    <property type="match status" value="2"/>
</dbReference>
<evidence type="ECO:0008006" key="5">
    <source>
        <dbReference type="Google" id="ProtNLM"/>
    </source>
</evidence>
<dbReference type="InterPro" id="IPR000626">
    <property type="entry name" value="Ubiquitin-like_dom"/>
</dbReference>
<dbReference type="OMA" id="IRHIMSA"/>
<dbReference type="SUPFAM" id="SSF54236">
    <property type="entry name" value="Ubiquitin-like"/>
    <property type="match status" value="1"/>
</dbReference>
<dbReference type="PROSITE" id="PS50053">
    <property type="entry name" value="UBIQUITIN_2"/>
    <property type="match status" value="1"/>
</dbReference>
<dbReference type="PANTHER" id="PTHR46738">
    <property type="entry name" value="UBIQUITIN-ASSOCIATED DOMAIN-CONTAINING PROTEIN 1"/>
    <property type="match status" value="1"/>
</dbReference>
<feature type="domain" description="UBA" evidence="1">
    <location>
        <begin position="240"/>
        <end position="280"/>
    </location>
</feature>
<feature type="domain" description="Ubiquitin-like" evidence="2">
    <location>
        <begin position="1"/>
        <end position="74"/>
    </location>
</feature>
<dbReference type="RefSeq" id="XP_002504991.1">
    <property type="nucleotide sequence ID" value="XM_002504945.1"/>
</dbReference>
<dbReference type="InterPro" id="IPR041927">
    <property type="entry name" value="UBA2_UBAC1"/>
</dbReference>
<proteinExistence type="predicted"/>
<dbReference type="SMART" id="SM00213">
    <property type="entry name" value="UBQ"/>
    <property type="match status" value="1"/>
</dbReference>
<dbReference type="AlphaFoldDB" id="C1EEK4"/>
<name>C1EEK4_MICCC</name>
<dbReference type="Gene3D" id="1.10.260.100">
    <property type="match status" value="1"/>
</dbReference>
<feature type="domain" description="UBA" evidence="1">
    <location>
        <begin position="160"/>
        <end position="200"/>
    </location>
</feature>
<evidence type="ECO:0000313" key="4">
    <source>
        <dbReference type="Proteomes" id="UP000002009"/>
    </source>
</evidence>
<protein>
    <recommendedName>
        <fullName evidence="5">Ubiquitin receptor RAD23</fullName>
    </recommendedName>
</protein>
<dbReference type="GeneID" id="8247717"/>
<evidence type="ECO:0000259" key="2">
    <source>
        <dbReference type="PROSITE" id="PS50053"/>
    </source>
</evidence>
<evidence type="ECO:0000313" key="3">
    <source>
        <dbReference type="EMBL" id="ACO66249.1"/>
    </source>
</evidence>
<evidence type="ECO:0000259" key="1">
    <source>
        <dbReference type="PROSITE" id="PS50030"/>
    </source>
</evidence>
<dbReference type="GO" id="GO:0000151">
    <property type="term" value="C:ubiquitin ligase complex"/>
    <property type="evidence" value="ECO:0007669"/>
    <property type="project" value="TreeGrafter"/>
</dbReference>
<dbReference type="InterPro" id="IPR029071">
    <property type="entry name" value="Ubiquitin-like_domsf"/>
</dbReference>
<dbReference type="STRING" id="296587.C1EEK4"/>
<organism evidence="3 4">
    <name type="scientific">Micromonas commoda (strain RCC299 / NOUM17 / CCMP2709)</name>
    <name type="common">Picoplanktonic green alga</name>
    <dbReference type="NCBI Taxonomy" id="296587"/>
    <lineage>
        <taxon>Eukaryota</taxon>
        <taxon>Viridiplantae</taxon>
        <taxon>Chlorophyta</taxon>
        <taxon>Mamiellophyceae</taxon>
        <taxon>Mamiellales</taxon>
        <taxon>Mamiellaceae</taxon>
        <taxon>Micromonas</taxon>
    </lineage>
</organism>
<dbReference type="KEGG" id="mis:MICPUN_62655"/>
<dbReference type="Gene3D" id="1.10.8.10">
    <property type="entry name" value="DNA helicase RuvA subunit, C-terminal domain"/>
    <property type="match status" value="2"/>
</dbReference>
<dbReference type="PANTHER" id="PTHR46738:SF1">
    <property type="entry name" value="UBIQUITIN-ASSOCIATED DOMAIN-CONTAINING PROTEIN 1"/>
    <property type="match status" value="1"/>
</dbReference>
<sequence>MKLHVLDLKSGATELNDVDDTDTIGALKQKLFEASLIDVEPSKQRLIHAGRELSDEKKQLREERVGDGDVVAVMKSRVTKSGNSRGRARQAISEPAANLHLINKLMARAGSVVAQQTSNGDPLDLQGLKLSDGAESTQVGGVQQSVTQATGRGLGITLPEPDARAVEQLVEMGFPEARARKALLLHLNHSPAAMEWLLEVGDSPEADAELTDAQIRHIMSASTVHPLLRMRQEASSATQGPDETVIQRLVEMGFAREEVLSALAATNNDYDAACAWLLGERGNSGAYQAQTGQMNDGSGAQGNPESMQALLGNILTHPAIQAGMQSERVLQAFQAMIEDPSSAHDYLNDPEVGPILLRVHSILSRVADQRGQP</sequence>
<keyword evidence="4" id="KW-1185">Reference proteome</keyword>
<dbReference type="InterPro" id="IPR015940">
    <property type="entry name" value="UBA"/>
</dbReference>
<dbReference type="InterPro" id="IPR052476">
    <property type="entry name" value="UBAC1"/>
</dbReference>
<dbReference type="InParanoid" id="C1EEK4"/>